<accession>A0ABQ3XXH1</accession>
<evidence type="ECO:0000313" key="1">
    <source>
        <dbReference type="EMBL" id="GID72419.1"/>
    </source>
</evidence>
<name>A0ABQ3XXH1_9ACTN</name>
<dbReference type="SUPFAM" id="SSF48371">
    <property type="entry name" value="ARM repeat"/>
    <property type="match status" value="1"/>
</dbReference>
<organism evidence="1 2">
    <name type="scientific">Paractinoplanes deccanensis</name>
    <dbReference type="NCBI Taxonomy" id="113561"/>
    <lineage>
        <taxon>Bacteria</taxon>
        <taxon>Bacillati</taxon>
        <taxon>Actinomycetota</taxon>
        <taxon>Actinomycetes</taxon>
        <taxon>Micromonosporales</taxon>
        <taxon>Micromonosporaceae</taxon>
        <taxon>Paractinoplanes</taxon>
    </lineage>
</organism>
<comment type="caution">
    <text evidence="1">The sequence shown here is derived from an EMBL/GenBank/DDBJ whole genome shotgun (WGS) entry which is preliminary data.</text>
</comment>
<keyword evidence="2" id="KW-1185">Reference proteome</keyword>
<dbReference type="Gene3D" id="1.25.10.10">
    <property type="entry name" value="Leucine-rich Repeat Variant"/>
    <property type="match status" value="1"/>
</dbReference>
<gene>
    <name evidence="1" type="ORF">Ade02nite_10600</name>
</gene>
<dbReference type="Pfam" id="PF13646">
    <property type="entry name" value="HEAT_2"/>
    <property type="match status" value="2"/>
</dbReference>
<dbReference type="Proteomes" id="UP000609879">
    <property type="component" value="Unassembled WGS sequence"/>
</dbReference>
<sequence length="170" mass="18506">MVVLTLDELFAHEDPWPIALEAGLSSLGEVYRPGLEDLMRQALSDPDASLRREAFSGLPGDSGALELVIEGLRDPDEWIRREAVIRLGWSATREDARDDAPEGPSTARSIAHLLIPLVKDPSPVVRSTIGQVIGRLYAGRDDQEEAVHILLGLLAEDDPQTRARAAQAIA</sequence>
<dbReference type="InterPro" id="IPR016024">
    <property type="entry name" value="ARM-type_fold"/>
</dbReference>
<evidence type="ECO:0008006" key="3">
    <source>
        <dbReference type="Google" id="ProtNLM"/>
    </source>
</evidence>
<proteinExistence type="predicted"/>
<reference evidence="1 2" key="1">
    <citation type="submission" date="2021-01" db="EMBL/GenBank/DDBJ databases">
        <title>Whole genome shotgun sequence of Actinoplanes deccanensis NBRC 13994.</title>
        <authorList>
            <person name="Komaki H."/>
            <person name="Tamura T."/>
        </authorList>
    </citation>
    <scope>NUCLEOTIDE SEQUENCE [LARGE SCALE GENOMIC DNA]</scope>
    <source>
        <strain evidence="1 2">NBRC 13994</strain>
    </source>
</reference>
<protein>
    <recommendedName>
        <fullName evidence="3">HEAT repeat domain-containing protein</fullName>
    </recommendedName>
</protein>
<dbReference type="EMBL" id="BOMI01000014">
    <property type="protein sequence ID" value="GID72419.1"/>
    <property type="molecule type" value="Genomic_DNA"/>
</dbReference>
<evidence type="ECO:0000313" key="2">
    <source>
        <dbReference type="Proteomes" id="UP000609879"/>
    </source>
</evidence>
<dbReference type="InterPro" id="IPR011989">
    <property type="entry name" value="ARM-like"/>
</dbReference>